<dbReference type="RefSeq" id="WP_157568828.1">
    <property type="nucleotide sequence ID" value="NZ_WQKZ01000005.1"/>
</dbReference>
<dbReference type="AlphaFoldDB" id="A0A7K1TJK3"/>
<name>A0A7K1TJK3_9BACT</name>
<evidence type="ECO:0000313" key="2">
    <source>
        <dbReference type="EMBL" id="MVN78587.1"/>
    </source>
</evidence>
<dbReference type="EMBL" id="WQKZ01000005">
    <property type="protein sequence ID" value="MVN78587.1"/>
    <property type="molecule type" value="Genomic_DNA"/>
</dbReference>
<sequence length="220" mass="24032">MRNALLAVGLLKLLGVQTAAAQVALPPTAKAADGFASANYSFGYAEMKTVTGKVYPVYVPLARYGFSHELPLFRQESDMQRLDAEPQSILVDRVASVQTTDAYFEHVVLAGKPQHVLAVRTVSGPVELFSYVETKRIHMGGGGGLRRSIGYVPYLPKQHWYLRQQGTMTEVLERNFVQQMTAYFASDPAVGTGLAAGTWTYQTLSALVVAHNQRLVPAGQ</sequence>
<accession>A0A7K1TJK3</accession>
<evidence type="ECO:0000313" key="3">
    <source>
        <dbReference type="Proteomes" id="UP000441336"/>
    </source>
</evidence>
<keyword evidence="3" id="KW-1185">Reference proteome</keyword>
<proteinExistence type="predicted"/>
<feature type="chain" id="PRO_5029495296" evidence="1">
    <location>
        <begin position="22"/>
        <end position="220"/>
    </location>
</feature>
<comment type="caution">
    <text evidence="2">The sequence shown here is derived from an EMBL/GenBank/DDBJ whole genome shotgun (WGS) entry which is preliminary data.</text>
</comment>
<keyword evidence="1" id="KW-0732">Signal</keyword>
<protein>
    <submittedName>
        <fullName evidence="2">Uncharacterized protein</fullName>
    </submittedName>
</protein>
<feature type="signal peptide" evidence="1">
    <location>
        <begin position="1"/>
        <end position="21"/>
    </location>
</feature>
<gene>
    <name evidence="2" type="ORF">GO988_19825</name>
</gene>
<evidence type="ECO:0000256" key="1">
    <source>
        <dbReference type="SAM" id="SignalP"/>
    </source>
</evidence>
<reference evidence="2 3" key="1">
    <citation type="submission" date="2019-12" db="EMBL/GenBank/DDBJ databases">
        <title>Hymenobacter sp. HMF4947 Genome sequencing and assembly.</title>
        <authorList>
            <person name="Kang H."/>
            <person name="Cha I."/>
            <person name="Kim H."/>
            <person name="Joh K."/>
        </authorList>
    </citation>
    <scope>NUCLEOTIDE SEQUENCE [LARGE SCALE GENOMIC DNA]</scope>
    <source>
        <strain evidence="2 3">HMF4947</strain>
    </source>
</reference>
<organism evidence="2 3">
    <name type="scientific">Hymenobacter ginkgonis</name>
    <dbReference type="NCBI Taxonomy" id="2682976"/>
    <lineage>
        <taxon>Bacteria</taxon>
        <taxon>Pseudomonadati</taxon>
        <taxon>Bacteroidota</taxon>
        <taxon>Cytophagia</taxon>
        <taxon>Cytophagales</taxon>
        <taxon>Hymenobacteraceae</taxon>
        <taxon>Hymenobacter</taxon>
    </lineage>
</organism>
<dbReference type="Proteomes" id="UP000441336">
    <property type="component" value="Unassembled WGS sequence"/>
</dbReference>